<dbReference type="InterPro" id="IPR035985">
    <property type="entry name" value="Ubiquitin-activating_enz"/>
</dbReference>
<comment type="caution">
    <text evidence="2">The sequence shown here is derived from an EMBL/GenBank/DDBJ whole genome shotgun (WGS) entry which is preliminary data.</text>
</comment>
<gene>
    <name evidence="2" type="ORF">DXH47_11295</name>
</gene>
<dbReference type="SUPFAM" id="SSF69572">
    <property type="entry name" value="Activating enzymes of the ubiquitin-like proteins"/>
    <property type="match status" value="1"/>
</dbReference>
<feature type="domain" description="THIF-type NAD/FAD binding fold" evidence="1">
    <location>
        <begin position="24"/>
        <end position="61"/>
    </location>
</feature>
<dbReference type="OrthoDB" id="9804286at2"/>
<reference evidence="2 3" key="1">
    <citation type="submission" date="2018-08" db="EMBL/GenBank/DDBJ databases">
        <title>Lactobacillus suantsai sp. nov., isolated from traditional fermented suan-tsai in Taiwan.</title>
        <authorList>
            <person name="Huang C.-H."/>
        </authorList>
    </citation>
    <scope>NUCLEOTIDE SEQUENCE [LARGE SCALE GENOMIC DNA]</scope>
    <source>
        <strain evidence="2 3">BCRC 12945</strain>
    </source>
</reference>
<proteinExistence type="predicted"/>
<dbReference type="RefSeq" id="WP_129033395.1">
    <property type="nucleotide sequence ID" value="NZ_CP059603.1"/>
</dbReference>
<dbReference type="Gene3D" id="3.40.50.720">
    <property type="entry name" value="NAD(P)-binding Rossmann-like Domain"/>
    <property type="match status" value="1"/>
</dbReference>
<protein>
    <recommendedName>
        <fullName evidence="1">THIF-type NAD/FAD binding fold domain-containing protein</fullName>
    </recommendedName>
</protein>
<accession>A0A4V1LF39</accession>
<evidence type="ECO:0000259" key="1">
    <source>
        <dbReference type="Pfam" id="PF00899"/>
    </source>
</evidence>
<dbReference type="GO" id="GO:0008641">
    <property type="term" value="F:ubiquitin-like modifier activating enzyme activity"/>
    <property type="evidence" value="ECO:0007669"/>
    <property type="project" value="InterPro"/>
</dbReference>
<dbReference type="AlphaFoldDB" id="A0A4V1LF39"/>
<dbReference type="EMBL" id="QXIL01000042">
    <property type="protein sequence ID" value="RXI75813.1"/>
    <property type="molecule type" value="Genomic_DNA"/>
</dbReference>
<name>A0A4V1LF39_9LACO</name>
<keyword evidence="3" id="KW-1185">Reference proteome</keyword>
<dbReference type="InterPro" id="IPR000594">
    <property type="entry name" value="ThiF_NAD_FAD-bd"/>
</dbReference>
<organism evidence="2 3">
    <name type="scientific">Levilactobacillus suantsaii</name>
    <dbReference type="NCBI Taxonomy" id="2292255"/>
    <lineage>
        <taxon>Bacteria</taxon>
        <taxon>Bacillati</taxon>
        <taxon>Bacillota</taxon>
        <taxon>Bacilli</taxon>
        <taxon>Lactobacillales</taxon>
        <taxon>Lactobacillaceae</taxon>
        <taxon>Levilactobacillus</taxon>
    </lineage>
</organism>
<sequence>MKTAISLDDLQKKRGCNWFLYHSMAAAVSVGTIRMIDGDIVEASNITRQIFYKEADVDHTKK</sequence>
<evidence type="ECO:0000313" key="3">
    <source>
        <dbReference type="Proteomes" id="UP000290602"/>
    </source>
</evidence>
<evidence type="ECO:0000313" key="2">
    <source>
        <dbReference type="EMBL" id="RXI75813.1"/>
    </source>
</evidence>
<dbReference type="Proteomes" id="UP000290602">
    <property type="component" value="Unassembled WGS sequence"/>
</dbReference>
<dbReference type="Pfam" id="PF00899">
    <property type="entry name" value="ThiF"/>
    <property type="match status" value="1"/>
</dbReference>